<comment type="subcellular location">
    <subcellularLocation>
        <location evidence="9">Cytoplasm</location>
    </subcellularLocation>
</comment>
<keyword evidence="6 9" id="KW-0457">Lysine biosynthesis</keyword>
<evidence type="ECO:0000256" key="3">
    <source>
        <dbReference type="ARBA" id="ARBA00013080"/>
    </source>
</evidence>
<evidence type="ECO:0000256" key="8">
    <source>
        <dbReference type="ARBA" id="ARBA00051712"/>
    </source>
</evidence>
<comment type="function">
    <text evidence="9">Catalyzes the stereoinversion of LL-2,6-diaminopimelate (L,L-DAP) to meso-diaminopimelate (meso-DAP), a precursor of L-lysine and an essential component of the bacterial peptidoglycan.</text>
</comment>
<evidence type="ECO:0000256" key="1">
    <source>
        <dbReference type="ARBA" id="ARBA00005196"/>
    </source>
</evidence>
<comment type="caution">
    <text evidence="9">Lacks conserved residue(s) required for the propagation of feature annotation.</text>
</comment>
<feature type="active site" evidence="10">
    <location>
        <position position="71"/>
    </location>
</feature>
<accession>A0A6N2YFM3</accession>
<feature type="site" description="Could be important to modulate the pK values of the two catalytic cysteine residues" evidence="9">
    <location>
        <position position="162"/>
    </location>
</feature>
<dbReference type="UniPathway" id="UPA00034">
    <property type="reaction ID" value="UER00025"/>
</dbReference>
<evidence type="ECO:0000256" key="5">
    <source>
        <dbReference type="ARBA" id="ARBA00022605"/>
    </source>
</evidence>
<dbReference type="EMBL" id="CACRUX010000001">
    <property type="protein sequence ID" value="VYT65529.1"/>
    <property type="molecule type" value="Genomic_DNA"/>
</dbReference>
<evidence type="ECO:0000256" key="7">
    <source>
        <dbReference type="ARBA" id="ARBA00023235"/>
    </source>
</evidence>
<comment type="subunit">
    <text evidence="9">Homodimer.</text>
</comment>
<dbReference type="EC" id="5.1.1.7" evidence="3 9"/>
<feature type="binding site" evidence="9">
    <location>
        <position position="193"/>
    </location>
    <ligand>
        <name>substrate</name>
    </ligand>
</feature>
<evidence type="ECO:0000256" key="9">
    <source>
        <dbReference type="HAMAP-Rule" id="MF_00197"/>
    </source>
</evidence>
<feature type="binding site" evidence="9">
    <location>
        <begin position="221"/>
        <end position="222"/>
    </location>
    <ligand>
        <name>substrate</name>
    </ligand>
</feature>
<dbReference type="Gene3D" id="3.10.310.10">
    <property type="entry name" value="Diaminopimelate Epimerase, Chain A, domain 1"/>
    <property type="match status" value="2"/>
</dbReference>
<dbReference type="InterPro" id="IPR018510">
    <property type="entry name" value="DAP_epimerase_AS"/>
</dbReference>
<gene>
    <name evidence="9 11" type="primary">dapF</name>
    <name evidence="11" type="ORF">VRLFYP33_00003</name>
</gene>
<keyword evidence="4 9" id="KW-0963">Cytoplasm</keyword>
<proteinExistence type="inferred from homology"/>
<dbReference type="AlphaFoldDB" id="A0A6N2YFM3"/>
<dbReference type="PANTHER" id="PTHR31689:SF0">
    <property type="entry name" value="DIAMINOPIMELATE EPIMERASE"/>
    <property type="match status" value="1"/>
</dbReference>
<dbReference type="InterPro" id="IPR001653">
    <property type="entry name" value="DAP_epimerase_DapF"/>
</dbReference>
<feature type="site" description="Could be important to modulate the pK values of the two catalytic cysteine residues" evidence="9">
    <location>
        <position position="211"/>
    </location>
</feature>
<dbReference type="PANTHER" id="PTHR31689">
    <property type="entry name" value="DIAMINOPIMELATE EPIMERASE, CHLOROPLASTIC"/>
    <property type="match status" value="1"/>
</dbReference>
<dbReference type="NCBIfam" id="TIGR00652">
    <property type="entry name" value="DapF"/>
    <property type="match status" value="1"/>
</dbReference>
<feature type="binding site" evidence="9">
    <location>
        <position position="62"/>
    </location>
    <ligand>
        <name>substrate</name>
    </ligand>
</feature>
<evidence type="ECO:0000256" key="4">
    <source>
        <dbReference type="ARBA" id="ARBA00022490"/>
    </source>
</evidence>
<comment type="catalytic activity">
    <reaction evidence="8 9">
        <text>(2S,6S)-2,6-diaminopimelate = meso-2,6-diaminopimelate</text>
        <dbReference type="Rhea" id="RHEA:15393"/>
        <dbReference type="ChEBI" id="CHEBI:57609"/>
        <dbReference type="ChEBI" id="CHEBI:57791"/>
        <dbReference type="EC" id="5.1.1.7"/>
    </reaction>
</comment>
<evidence type="ECO:0000256" key="6">
    <source>
        <dbReference type="ARBA" id="ARBA00023154"/>
    </source>
</evidence>
<dbReference type="GO" id="GO:0005829">
    <property type="term" value="C:cytosol"/>
    <property type="evidence" value="ECO:0007669"/>
    <property type="project" value="TreeGrafter"/>
</dbReference>
<reference evidence="11" key="1">
    <citation type="submission" date="2019-11" db="EMBL/GenBank/DDBJ databases">
        <authorList>
            <person name="Feng L."/>
        </authorList>
    </citation>
    <scope>NUCLEOTIDE SEQUENCE</scope>
    <source>
        <strain evidence="11">VrattiLFYP33</strain>
    </source>
</reference>
<feature type="binding site" evidence="9">
    <location>
        <begin position="72"/>
        <end position="73"/>
    </location>
    <ligand>
        <name>substrate</name>
    </ligand>
</feature>
<dbReference type="SUPFAM" id="SSF54506">
    <property type="entry name" value="Diaminopimelate epimerase-like"/>
    <property type="match status" value="1"/>
</dbReference>
<evidence type="ECO:0000256" key="10">
    <source>
        <dbReference type="PROSITE-ProRule" id="PRU10125"/>
    </source>
</evidence>
<feature type="active site" description="Proton acceptor" evidence="9">
    <location>
        <position position="220"/>
    </location>
</feature>
<keyword evidence="7 9" id="KW-0413">Isomerase</keyword>
<comment type="similarity">
    <text evidence="2 9">Belongs to the diaminopimelate epimerase family.</text>
</comment>
<sequence length="276" mass="30030">MRVTKMHGLGNDFVIITELAGGNKDYSELAKRLCHRQTGIGADGLMVVVSSDIADIRMRIINADGSEAEMCGNGIRCYAKYAYEHGIMTKETFTIETLAGIMKPTLHIKNGKVEQVTVDMGKPSFAAKDIPMDTDLPEVMNFPITVDGVEYKVSSVLMGVPHTEVFVEDVTKVPLLTLGPKIEKHPLFPQGTNVNFVEVVDDTHIKVRTWERGAGATLACGTGCCGSVVMAHQNGFTGREVDVAVYLGTLHIRYADDGTVFMTGPATEVFETDIEL</sequence>
<comment type="pathway">
    <text evidence="1 9">Amino-acid biosynthesis; L-lysine biosynthesis via DAP pathway; DL-2,6-diaminopimelate from LL-2,6-diaminopimelate: step 1/1.</text>
</comment>
<evidence type="ECO:0000313" key="11">
    <source>
        <dbReference type="EMBL" id="VYT65529.1"/>
    </source>
</evidence>
<name>A0A6N2YFM3_9FIRM</name>
<dbReference type="Pfam" id="PF01678">
    <property type="entry name" value="DAP_epimerase"/>
    <property type="match status" value="2"/>
</dbReference>
<feature type="binding site" evidence="9">
    <location>
        <begin position="211"/>
        <end position="212"/>
    </location>
    <ligand>
        <name>substrate</name>
    </ligand>
</feature>
<feature type="binding site" evidence="9">
    <location>
        <position position="11"/>
    </location>
    <ligand>
        <name>substrate</name>
    </ligand>
</feature>
<dbReference type="HAMAP" id="MF_00197">
    <property type="entry name" value="DAP_epimerase"/>
    <property type="match status" value="1"/>
</dbReference>
<organism evidence="11">
    <name type="scientific">Veillonella ratti</name>
    <dbReference type="NCBI Taxonomy" id="103892"/>
    <lineage>
        <taxon>Bacteria</taxon>
        <taxon>Bacillati</taxon>
        <taxon>Bacillota</taxon>
        <taxon>Negativicutes</taxon>
        <taxon>Veillonellales</taxon>
        <taxon>Veillonellaceae</taxon>
        <taxon>Veillonella</taxon>
    </lineage>
</organism>
<dbReference type="FunFam" id="3.10.310.10:FF:000001">
    <property type="entry name" value="Diaminopimelate epimerase"/>
    <property type="match status" value="1"/>
</dbReference>
<dbReference type="GO" id="GO:0009089">
    <property type="term" value="P:lysine biosynthetic process via diaminopimelate"/>
    <property type="evidence" value="ECO:0007669"/>
    <property type="project" value="UniProtKB-UniRule"/>
</dbReference>
<dbReference type="GO" id="GO:0008837">
    <property type="term" value="F:diaminopimelate epimerase activity"/>
    <property type="evidence" value="ECO:0007669"/>
    <property type="project" value="UniProtKB-UniRule"/>
</dbReference>
<protein>
    <recommendedName>
        <fullName evidence="3 9">Diaminopimelate epimerase</fullName>
        <shortName evidence="9">DAP epimerase</shortName>
        <ecNumber evidence="3 9">5.1.1.7</ecNumber>
    </recommendedName>
    <alternativeName>
        <fullName evidence="9">PLP-independent amino acid racemase</fullName>
    </alternativeName>
</protein>
<dbReference type="PROSITE" id="PS01326">
    <property type="entry name" value="DAP_EPIMERASE"/>
    <property type="match status" value="1"/>
</dbReference>
<evidence type="ECO:0000256" key="2">
    <source>
        <dbReference type="ARBA" id="ARBA00010219"/>
    </source>
</evidence>
<keyword evidence="5 9" id="KW-0028">Amino-acid biosynthesis</keyword>
<feature type="active site" description="Proton donor" evidence="9">
    <location>
        <position position="71"/>
    </location>
</feature>
<dbReference type="RefSeq" id="WP_021840111.1">
    <property type="nucleotide sequence ID" value="NZ_CACRUX010000001.1"/>
</dbReference>